<dbReference type="EMBL" id="CP043451">
    <property type="protein sequence ID" value="QEM07223.1"/>
    <property type="molecule type" value="Genomic_DNA"/>
</dbReference>
<name>A0AAE6JKR2_9SPHI</name>
<organism evidence="2 3">
    <name type="scientific">Mucilaginibacter rubeus</name>
    <dbReference type="NCBI Taxonomy" id="2027860"/>
    <lineage>
        <taxon>Bacteria</taxon>
        <taxon>Pseudomonadati</taxon>
        <taxon>Bacteroidota</taxon>
        <taxon>Sphingobacteriia</taxon>
        <taxon>Sphingobacteriales</taxon>
        <taxon>Sphingobacteriaceae</taxon>
        <taxon>Mucilaginibacter</taxon>
    </lineage>
</organism>
<protein>
    <submittedName>
        <fullName evidence="2">Uncharacterized protein</fullName>
    </submittedName>
</protein>
<dbReference type="Proteomes" id="UP000250557">
    <property type="component" value="Chromosome"/>
</dbReference>
<accession>A0AAE6JKR2</accession>
<dbReference type="AlphaFoldDB" id="A0AAE6JKR2"/>
<gene>
    <name evidence="2" type="ORF">DIU31_028365</name>
</gene>
<feature type="compositionally biased region" description="Basic and acidic residues" evidence="1">
    <location>
        <begin position="10"/>
        <end position="42"/>
    </location>
</feature>
<sequence length="118" mass="13324">MESMKSLADQLREKLVTAPEKEKVPTSKKEPAGSAKSREKPAKATLPIMEAIATFDNSQNKTMVHVRFDSKTADTMNKFKMATNIDVTKFVAFAVKHLFETHPELKTIIKQFIQNTEL</sequence>
<evidence type="ECO:0000256" key="1">
    <source>
        <dbReference type="SAM" id="MobiDB-lite"/>
    </source>
</evidence>
<dbReference type="RefSeq" id="WP_146750374.1">
    <property type="nucleotide sequence ID" value="NZ_CP071879.1"/>
</dbReference>
<feature type="region of interest" description="Disordered" evidence="1">
    <location>
        <begin position="1"/>
        <end position="43"/>
    </location>
</feature>
<reference evidence="2 3" key="1">
    <citation type="submission" date="2019-08" db="EMBL/GenBank/DDBJ databases">
        <title>Comparative genome analysis confer to the adaptation heavy metal polluted environment.</title>
        <authorList>
            <person name="Li Y."/>
        </authorList>
    </citation>
    <scope>NUCLEOTIDE SEQUENCE [LARGE SCALE GENOMIC DNA]</scope>
    <source>
        <strain evidence="2 3">P2</strain>
    </source>
</reference>
<proteinExistence type="predicted"/>
<evidence type="ECO:0000313" key="3">
    <source>
        <dbReference type="Proteomes" id="UP000250557"/>
    </source>
</evidence>
<evidence type="ECO:0000313" key="2">
    <source>
        <dbReference type="EMBL" id="QEM07223.1"/>
    </source>
</evidence>